<organism evidence="1 2">
    <name type="scientific">Motilimonas cestriensis</name>
    <dbReference type="NCBI Taxonomy" id="2742685"/>
    <lineage>
        <taxon>Bacteria</taxon>
        <taxon>Pseudomonadati</taxon>
        <taxon>Pseudomonadota</taxon>
        <taxon>Gammaproteobacteria</taxon>
        <taxon>Alteromonadales</taxon>
        <taxon>Alteromonadales genera incertae sedis</taxon>
        <taxon>Motilimonas</taxon>
    </lineage>
</organism>
<accession>A0ABS8WBU8</accession>
<dbReference type="EMBL" id="JAIMJA010000015">
    <property type="protein sequence ID" value="MCE2596008.1"/>
    <property type="molecule type" value="Genomic_DNA"/>
</dbReference>
<reference evidence="1 2" key="1">
    <citation type="journal article" date="2022" name="Environ. Microbiol. Rep.">
        <title>Eco-phylogenetic analyses reveal divergent evolution of vitamin B12 metabolism in the marine bacterial family 'Psychromonadaceae'.</title>
        <authorList>
            <person name="Jin X."/>
            <person name="Yang Y."/>
            <person name="Cao H."/>
            <person name="Gao B."/>
            <person name="Zhao Z."/>
        </authorList>
    </citation>
    <scope>NUCLEOTIDE SEQUENCE [LARGE SCALE GENOMIC DNA]</scope>
    <source>
        <strain evidence="1 2">MKS20</strain>
    </source>
</reference>
<protein>
    <submittedName>
        <fullName evidence="1">Uncharacterized protein</fullName>
    </submittedName>
</protein>
<name>A0ABS8WBU8_9GAMM</name>
<evidence type="ECO:0000313" key="1">
    <source>
        <dbReference type="EMBL" id="MCE2596008.1"/>
    </source>
</evidence>
<proteinExistence type="predicted"/>
<dbReference type="RefSeq" id="WP_233053671.1">
    <property type="nucleotide sequence ID" value="NZ_JAIMJA010000015.1"/>
</dbReference>
<keyword evidence="2" id="KW-1185">Reference proteome</keyword>
<dbReference type="Proteomes" id="UP001201273">
    <property type="component" value="Unassembled WGS sequence"/>
</dbReference>
<comment type="caution">
    <text evidence="1">The sequence shown here is derived from an EMBL/GenBank/DDBJ whole genome shotgun (WGS) entry which is preliminary data.</text>
</comment>
<gene>
    <name evidence="1" type="ORF">K6Y31_14440</name>
</gene>
<evidence type="ECO:0000313" key="2">
    <source>
        <dbReference type="Proteomes" id="UP001201273"/>
    </source>
</evidence>
<sequence length="58" mass="6884">MGSLWARFYITLFNGNELTHHCGRVNDAYLMLQLLLLNQSRDIIIHHTTMRLAWKNNQ</sequence>